<keyword evidence="3" id="KW-1185">Reference proteome</keyword>
<feature type="non-terminal residue" evidence="2">
    <location>
        <position position="1"/>
    </location>
</feature>
<evidence type="ECO:0000313" key="3">
    <source>
        <dbReference type="Proteomes" id="UP001432027"/>
    </source>
</evidence>
<name>A0AAV5TX58_9BILA</name>
<gene>
    <name evidence="2" type="ORF">PENTCL1PPCAC_21305</name>
</gene>
<dbReference type="Proteomes" id="UP001432027">
    <property type="component" value="Unassembled WGS sequence"/>
</dbReference>
<reference evidence="2" key="1">
    <citation type="submission" date="2023-10" db="EMBL/GenBank/DDBJ databases">
        <title>Genome assembly of Pristionchus species.</title>
        <authorList>
            <person name="Yoshida K."/>
            <person name="Sommer R.J."/>
        </authorList>
    </citation>
    <scope>NUCLEOTIDE SEQUENCE</scope>
    <source>
        <strain evidence="2">RS0144</strain>
    </source>
</reference>
<accession>A0AAV5TX58</accession>
<evidence type="ECO:0008006" key="4">
    <source>
        <dbReference type="Google" id="ProtNLM"/>
    </source>
</evidence>
<feature type="compositionally biased region" description="Basic residues" evidence="1">
    <location>
        <begin position="49"/>
        <end position="63"/>
    </location>
</feature>
<comment type="caution">
    <text evidence="2">The sequence shown here is derived from an EMBL/GenBank/DDBJ whole genome shotgun (WGS) entry which is preliminary data.</text>
</comment>
<sequence length="394" mass="45305">RFQMVAVLPTAKSARVTRSQFRKKCEPITPGITASEKATALQPAVVRRVAPKTAKRRASRQASKRQTTEDKFSWLPTDCLLDIATRLDQEDLDELETTSAKMNAISARVRAKARKLMAEEMVIFSDNPRAFRVTLRYSATSENLNFEKEFTDETSAHGRCRTCRNQTQSSKTEVSIASLHKAFMFARAALGRREFGIVSINMTMDLDVYFDLCRTYINIRDTKLRLTFSLGNKLDVNVFIDWLLERKPTALGLKSDNFMKVVSYEFIEKYSKSVAKPALVLDRLREEYQGQIAVPDDRDVLTTLSKFSSLAAETIIVEPERFMALVMIRFHRKQKGWWVLQCTRPLDRATITDFLKPTMKSRLDERGFVIVHIDDVEIFSIHCWSGTTYEVEFY</sequence>
<dbReference type="AlphaFoldDB" id="A0AAV5TX58"/>
<feature type="region of interest" description="Disordered" evidence="1">
    <location>
        <begin position="49"/>
        <end position="69"/>
    </location>
</feature>
<evidence type="ECO:0000256" key="1">
    <source>
        <dbReference type="SAM" id="MobiDB-lite"/>
    </source>
</evidence>
<protein>
    <recommendedName>
        <fullName evidence="4">F-box domain-containing protein</fullName>
    </recommendedName>
</protein>
<organism evidence="2 3">
    <name type="scientific">Pristionchus entomophagus</name>
    <dbReference type="NCBI Taxonomy" id="358040"/>
    <lineage>
        <taxon>Eukaryota</taxon>
        <taxon>Metazoa</taxon>
        <taxon>Ecdysozoa</taxon>
        <taxon>Nematoda</taxon>
        <taxon>Chromadorea</taxon>
        <taxon>Rhabditida</taxon>
        <taxon>Rhabditina</taxon>
        <taxon>Diplogasteromorpha</taxon>
        <taxon>Diplogasteroidea</taxon>
        <taxon>Neodiplogasteridae</taxon>
        <taxon>Pristionchus</taxon>
    </lineage>
</organism>
<proteinExistence type="predicted"/>
<evidence type="ECO:0000313" key="2">
    <source>
        <dbReference type="EMBL" id="GMS99130.1"/>
    </source>
</evidence>
<dbReference type="EMBL" id="BTSX01000005">
    <property type="protein sequence ID" value="GMS99130.1"/>
    <property type="molecule type" value="Genomic_DNA"/>
</dbReference>